<reference evidence="10 11" key="1">
    <citation type="submission" date="2020-08" db="EMBL/GenBank/DDBJ databases">
        <authorList>
            <person name="Seo M.-J."/>
        </authorList>
    </citation>
    <scope>NUCLEOTIDE SEQUENCE [LARGE SCALE GENOMIC DNA]</scope>
    <source>
        <strain evidence="10 11">MBLA0160</strain>
    </source>
</reference>
<feature type="transmembrane region" description="Helical" evidence="8">
    <location>
        <begin position="149"/>
        <end position="167"/>
    </location>
</feature>
<feature type="transmembrane region" description="Helical" evidence="8">
    <location>
        <begin position="15"/>
        <end position="32"/>
    </location>
</feature>
<dbReference type="PROSITE" id="PS00216">
    <property type="entry name" value="SUGAR_TRANSPORT_1"/>
    <property type="match status" value="1"/>
</dbReference>
<proteinExistence type="predicted"/>
<dbReference type="InterPro" id="IPR036259">
    <property type="entry name" value="MFS_trans_sf"/>
</dbReference>
<dbReference type="InterPro" id="IPR011701">
    <property type="entry name" value="MFS"/>
</dbReference>
<keyword evidence="3" id="KW-1003">Cell membrane</keyword>
<feature type="transmembrane region" description="Helical" evidence="8">
    <location>
        <begin position="52"/>
        <end position="73"/>
    </location>
</feature>
<dbReference type="GO" id="GO:0005886">
    <property type="term" value="C:plasma membrane"/>
    <property type="evidence" value="ECO:0007669"/>
    <property type="project" value="UniProtKB-SubCell"/>
</dbReference>
<feature type="compositionally biased region" description="Low complexity" evidence="7">
    <location>
        <begin position="418"/>
        <end position="429"/>
    </location>
</feature>
<dbReference type="PROSITE" id="PS50850">
    <property type="entry name" value="MFS"/>
    <property type="match status" value="1"/>
</dbReference>
<dbReference type="Pfam" id="PF07690">
    <property type="entry name" value="MFS_1"/>
    <property type="match status" value="2"/>
</dbReference>
<evidence type="ECO:0000256" key="8">
    <source>
        <dbReference type="SAM" id="Phobius"/>
    </source>
</evidence>
<feature type="transmembrane region" description="Helical" evidence="8">
    <location>
        <begin position="383"/>
        <end position="402"/>
    </location>
</feature>
<feature type="transmembrane region" description="Helical" evidence="8">
    <location>
        <begin position="318"/>
        <end position="337"/>
    </location>
</feature>
<dbReference type="PANTHER" id="PTHR23517:SF3">
    <property type="entry name" value="INTEGRAL MEMBRANE TRANSPORT PROTEIN"/>
    <property type="match status" value="1"/>
</dbReference>
<feature type="region of interest" description="Disordered" evidence="7">
    <location>
        <begin position="410"/>
        <end position="429"/>
    </location>
</feature>
<keyword evidence="5 8" id="KW-1133">Transmembrane helix</keyword>
<feature type="transmembrane region" description="Helical" evidence="8">
    <location>
        <begin position="246"/>
        <end position="274"/>
    </location>
</feature>
<evidence type="ECO:0000259" key="9">
    <source>
        <dbReference type="PROSITE" id="PS50850"/>
    </source>
</evidence>
<dbReference type="GO" id="GO:0022857">
    <property type="term" value="F:transmembrane transporter activity"/>
    <property type="evidence" value="ECO:0007669"/>
    <property type="project" value="InterPro"/>
</dbReference>
<feature type="transmembrane region" description="Helical" evidence="8">
    <location>
        <begin position="85"/>
        <end position="109"/>
    </location>
</feature>
<dbReference type="AlphaFoldDB" id="A0A7J9SJH6"/>
<keyword evidence="4 8" id="KW-0812">Transmembrane</keyword>
<keyword evidence="2" id="KW-0813">Transport</keyword>
<dbReference type="InterPro" id="IPR005829">
    <property type="entry name" value="Sugar_transporter_CS"/>
</dbReference>
<evidence type="ECO:0000256" key="3">
    <source>
        <dbReference type="ARBA" id="ARBA00022475"/>
    </source>
</evidence>
<evidence type="ECO:0000256" key="2">
    <source>
        <dbReference type="ARBA" id="ARBA00022448"/>
    </source>
</evidence>
<comment type="caution">
    <text evidence="10">The sequence shown here is derived from an EMBL/GenBank/DDBJ whole genome shotgun (WGS) entry which is preliminary data.</text>
</comment>
<accession>A0A7J9SJH6</accession>
<dbReference type="InterPro" id="IPR050171">
    <property type="entry name" value="MFS_Transporters"/>
</dbReference>
<evidence type="ECO:0000313" key="11">
    <source>
        <dbReference type="Proteomes" id="UP000546257"/>
    </source>
</evidence>
<evidence type="ECO:0000256" key="6">
    <source>
        <dbReference type="ARBA" id="ARBA00023136"/>
    </source>
</evidence>
<protein>
    <submittedName>
        <fullName evidence="10">MFS transporter</fullName>
    </submittedName>
</protein>
<dbReference type="RefSeq" id="WP_185193449.1">
    <property type="nucleotide sequence ID" value="NZ_JACKXD010000004.1"/>
</dbReference>
<keyword evidence="11" id="KW-1185">Reference proteome</keyword>
<dbReference type="Proteomes" id="UP000546257">
    <property type="component" value="Unassembled WGS sequence"/>
</dbReference>
<dbReference type="PANTHER" id="PTHR23517">
    <property type="entry name" value="RESISTANCE PROTEIN MDTM, PUTATIVE-RELATED-RELATED"/>
    <property type="match status" value="1"/>
</dbReference>
<keyword evidence="6 8" id="KW-0472">Membrane</keyword>
<organism evidence="10 11">
    <name type="scientific">Halobellus ruber</name>
    <dbReference type="NCBI Taxonomy" id="2761102"/>
    <lineage>
        <taxon>Archaea</taxon>
        <taxon>Methanobacteriati</taxon>
        <taxon>Methanobacteriota</taxon>
        <taxon>Stenosarchaea group</taxon>
        <taxon>Halobacteria</taxon>
        <taxon>Halobacteriales</taxon>
        <taxon>Haloferacaceae</taxon>
        <taxon>Halobellus</taxon>
    </lineage>
</organism>
<dbReference type="EMBL" id="JACKXD010000004">
    <property type="protein sequence ID" value="MBB6647075.1"/>
    <property type="molecule type" value="Genomic_DNA"/>
</dbReference>
<sequence>MSAATGFKQGIREHLGQFSLHVLLVFATGLTIGSERTVVPVLGEDVLGVESFLVIGSFVVSFGFVKALLNLYAGKWGEEYGRKPVLVLGWVTALPLPIILIFAPSWGWITVGNVLLGVNQALTWSMAINAKIDLAGADQRGLAVGIDEAFGYTGVAVGAWITGVIAGQSSLRPEPFYFLAVVVVLAFLISIFLIRETVQYARAEADDDHHDANLPFNEVLKRATYGDKTLFAAAQAGHIENFVDTLFWIAVPLYLVSQGLGIAAVGVVVGVHSAMYFLQIATGGLADRIGRRPPVVSGMFLAGGGVLGMGLVEGYLPWAVLAAVSGVGMALLYPNLMTVPGDAAHPTWRSAGMGVYRMWRDSGYGVGAILIGLSMEFVNVEAAFYVTALLMFLSGAIVYVWMEETHPEFGTHEPPAPATEQPAETVAQD</sequence>
<evidence type="ECO:0000313" key="10">
    <source>
        <dbReference type="EMBL" id="MBB6647075.1"/>
    </source>
</evidence>
<name>A0A7J9SJH6_9EURY</name>
<feature type="transmembrane region" description="Helical" evidence="8">
    <location>
        <begin position="295"/>
        <end position="312"/>
    </location>
</feature>
<dbReference type="SUPFAM" id="SSF103473">
    <property type="entry name" value="MFS general substrate transporter"/>
    <property type="match status" value="2"/>
</dbReference>
<feature type="transmembrane region" description="Helical" evidence="8">
    <location>
        <begin position="176"/>
        <end position="194"/>
    </location>
</feature>
<dbReference type="InterPro" id="IPR020846">
    <property type="entry name" value="MFS_dom"/>
</dbReference>
<evidence type="ECO:0000256" key="1">
    <source>
        <dbReference type="ARBA" id="ARBA00004651"/>
    </source>
</evidence>
<comment type="subcellular location">
    <subcellularLocation>
        <location evidence="1">Cell membrane</location>
        <topology evidence="1">Multi-pass membrane protein</topology>
    </subcellularLocation>
</comment>
<evidence type="ECO:0000256" key="5">
    <source>
        <dbReference type="ARBA" id="ARBA00022989"/>
    </source>
</evidence>
<evidence type="ECO:0000256" key="7">
    <source>
        <dbReference type="SAM" id="MobiDB-lite"/>
    </source>
</evidence>
<evidence type="ECO:0000256" key="4">
    <source>
        <dbReference type="ARBA" id="ARBA00022692"/>
    </source>
</evidence>
<gene>
    <name evidence="10" type="ORF">H5V44_12405</name>
</gene>
<dbReference type="Gene3D" id="1.20.1250.20">
    <property type="entry name" value="MFS general substrate transporter like domains"/>
    <property type="match status" value="2"/>
</dbReference>
<feature type="domain" description="Major facilitator superfamily (MFS) profile" evidence="9">
    <location>
        <begin position="17"/>
        <end position="406"/>
    </location>
</feature>